<dbReference type="Pfam" id="PF00270">
    <property type="entry name" value="DEAD"/>
    <property type="match status" value="1"/>
</dbReference>
<evidence type="ECO:0000256" key="7">
    <source>
        <dbReference type="ARBA" id="ARBA00023204"/>
    </source>
</evidence>
<dbReference type="Gene3D" id="2.40.50.140">
    <property type="entry name" value="Nucleic acid-binding proteins"/>
    <property type="match status" value="1"/>
</dbReference>
<dbReference type="SUPFAM" id="SSF52540">
    <property type="entry name" value="P-loop containing nucleoside triphosphate hydrolases"/>
    <property type="match status" value="2"/>
</dbReference>
<dbReference type="PROSITE" id="PS51194">
    <property type="entry name" value="HELICASE_CTER"/>
    <property type="match status" value="1"/>
</dbReference>
<dbReference type="PANTHER" id="PTHR47964">
    <property type="entry name" value="ATP-DEPENDENT DNA HELICASE HOMOLOG RECG, CHLOROPLASTIC"/>
    <property type="match status" value="1"/>
</dbReference>
<dbReference type="InterPro" id="IPR014001">
    <property type="entry name" value="Helicase_ATP-bd"/>
</dbReference>
<dbReference type="InterPro" id="IPR045562">
    <property type="entry name" value="RecG_dom3_C"/>
</dbReference>
<evidence type="ECO:0000256" key="3">
    <source>
        <dbReference type="ARBA" id="ARBA00022801"/>
    </source>
</evidence>
<comment type="caution">
    <text evidence="11">The sequence shown here is derived from an EMBL/GenBank/DDBJ whole genome shotgun (WGS) entry which is preliminary data.</text>
</comment>
<dbReference type="Pfam" id="PF19833">
    <property type="entry name" value="RecG_dom3_C"/>
    <property type="match status" value="1"/>
</dbReference>
<dbReference type="AlphaFoldDB" id="A0A1G2QEB8"/>
<evidence type="ECO:0000256" key="4">
    <source>
        <dbReference type="ARBA" id="ARBA00022806"/>
    </source>
</evidence>
<dbReference type="InterPro" id="IPR012340">
    <property type="entry name" value="NA-bd_OB-fold"/>
</dbReference>
<evidence type="ECO:0000256" key="5">
    <source>
        <dbReference type="ARBA" id="ARBA00022840"/>
    </source>
</evidence>
<dbReference type="PROSITE" id="PS51192">
    <property type="entry name" value="HELICASE_ATP_BIND_1"/>
    <property type="match status" value="1"/>
</dbReference>
<organism evidence="11 12">
    <name type="scientific">Candidatus Vogelbacteria bacterium RIFOXYD1_FULL_44_32</name>
    <dbReference type="NCBI Taxonomy" id="1802438"/>
    <lineage>
        <taxon>Bacteria</taxon>
        <taxon>Candidatus Vogeliibacteriota</taxon>
    </lineage>
</organism>
<dbReference type="SUPFAM" id="SSF50249">
    <property type="entry name" value="Nucleic acid-binding proteins"/>
    <property type="match status" value="1"/>
</dbReference>
<feature type="domain" description="Helicase C-terminal" evidence="10">
    <location>
        <begin position="481"/>
        <end position="646"/>
    </location>
</feature>
<keyword evidence="6" id="KW-0238">DNA-binding</keyword>
<evidence type="ECO:0000313" key="12">
    <source>
        <dbReference type="Proteomes" id="UP000177043"/>
    </source>
</evidence>
<dbReference type="CDD" id="cd04488">
    <property type="entry name" value="RecG_wedge_OBF"/>
    <property type="match status" value="1"/>
</dbReference>
<feature type="domain" description="Helicase ATP-binding" evidence="9">
    <location>
        <begin position="284"/>
        <end position="462"/>
    </location>
</feature>
<reference evidence="11 12" key="1">
    <citation type="journal article" date="2016" name="Nat. Commun.">
        <title>Thousands of microbial genomes shed light on interconnected biogeochemical processes in an aquifer system.</title>
        <authorList>
            <person name="Anantharaman K."/>
            <person name="Brown C.T."/>
            <person name="Hug L.A."/>
            <person name="Sharon I."/>
            <person name="Castelle C.J."/>
            <person name="Probst A.J."/>
            <person name="Thomas B.C."/>
            <person name="Singh A."/>
            <person name="Wilkins M.J."/>
            <person name="Karaoz U."/>
            <person name="Brodie E.L."/>
            <person name="Williams K.H."/>
            <person name="Hubbard S.S."/>
            <person name="Banfield J.F."/>
        </authorList>
    </citation>
    <scope>NUCLEOTIDE SEQUENCE [LARGE SCALE GENOMIC DNA]</scope>
</reference>
<protein>
    <recommendedName>
        <fullName evidence="8">Probable DNA 3'-5' helicase RecG</fullName>
    </recommendedName>
</protein>
<dbReference type="Pfam" id="PF00271">
    <property type="entry name" value="Helicase_C"/>
    <property type="match status" value="1"/>
</dbReference>
<dbReference type="InterPro" id="IPR001650">
    <property type="entry name" value="Helicase_C-like"/>
</dbReference>
<dbReference type="InterPro" id="IPR027417">
    <property type="entry name" value="P-loop_NTPase"/>
</dbReference>
<keyword evidence="2" id="KW-0227">DNA damage</keyword>
<dbReference type="InterPro" id="IPR033454">
    <property type="entry name" value="RecG_wedge"/>
</dbReference>
<keyword evidence="7" id="KW-0234">DNA repair</keyword>
<proteinExistence type="predicted"/>
<dbReference type="STRING" id="1802438.A2571_00020"/>
<evidence type="ECO:0000256" key="8">
    <source>
        <dbReference type="ARBA" id="ARBA00049819"/>
    </source>
</evidence>
<evidence type="ECO:0000256" key="6">
    <source>
        <dbReference type="ARBA" id="ARBA00023125"/>
    </source>
</evidence>
<evidence type="ECO:0000259" key="9">
    <source>
        <dbReference type="PROSITE" id="PS51192"/>
    </source>
</evidence>
<evidence type="ECO:0000313" key="11">
    <source>
        <dbReference type="EMBL" id="OHA58763.1"/>
    </source>
</evidence>
<dbReference type="GO" id="GO:0006281">
    <property type="term" value="P:DNA repair"/>
    <property type="evidence" value="ECO:0007669"/>
    <property type="project" value="UniProtKB-KW"/>
</dbReference>
<evidence type="ECO:0000256" key="1">
    <source>
        <dbReference type="ARBA" id="ARBA00022741"/>
    </source>
</evidence>
<dbReference type="SMART" id="SM00487">
    <property type="entry name" value="DEXDc"/>
    <property type="match status" value="1"/>
</dbReference>
<keyword evidence="5" id="KW-0067">ATP-binding</keyword>
<dbReference type="GO" id="GO:0016787">
    <property type="term" value="F:hydrolase activity"/>
    <property type="evidence" value="ECO:0007669"/>
    <property type="project" value="UniProtKB-KW"/>
</dbReference>
<dbReference type="EMBL" id="MHTJ01000002">
    <property type="protein sequence ID" value="OHA58763.1"/>
    <property type="molecule type" value="Genomic_DNA"/>
</dbReference>
<dbReference type="InterPro" id="IPR047112">
    <property type="entry name" value="RecG/Mfd"/>
</dbReference>
<gene>
    <name evidence="11" type="ORF">A2571_00020</name>
</gene>
<dbReference type="Proteomes" id="UP000177043">
    <property type="component" value="Unassembled WGS sequence"/>
</dbReference>
<dbReference type="GO" id="GO:0003677">
    <property type="term" value="F:DNA binding"/>
    <property type="evidence" value="ECO:0007669"/>
    <property type="project" value="UniProtKB-KW"/>
</dbReference>
<dbReference type="SMART" id="SM00490">
    <property type="entry name" value="HELICc"/>
    <property type="match status" value="1"/>
</dbReference>
<evidence type="ECO:0000259" key="10">
    <source>
        <dbReference type="PROSITE" id="PS51194"/>
    </source>
</evidence>
<evidence type="ECO:0000256" key="2">
    <source>
        <dbReference type="ARBA" id="ARBA00022763"/>
    </source>
</evidence>
<dbReference type="GO" id="GO:0003678">
    <property type="term" value="F:DNA helicase activity"/>
    <property type="evidence" value="ECO:0007669"/>
    <property type="project" value="TreeGrafter"/>
</dbReference>
<dbReference type="NCBIfam" id="NF008165">
    <property type="entry name" value="PRK10917.1-3"/>
    <property type="match status" value="1"/>
</dbReference>
<dbReference type="Gene3D" id="3.40.50.300">
    <property type="entry name" value="P-loop containing nucleotide triphosphate hydrolases"/>
    <property type="match status" value="2"/>
</dbReference>
<dbReference type="GO" id="GO:0005524">
    <property type="term" value="F:ATP binding"/>
    <property type="evidence" value="ECO:0007669"/>
    <property type="project" value="UniProtKB-KW"/>
</dbReference>
<keyword evidence="1" id="KW-0547">Nucleotide-binding</keyword>
<dbReference type="InterPro" id="IPR011545">
    <property type="entry name" value="DEAD/DEAH_box_helicase_dom"/>
</dbReference>
<sequence>MNPTDLIPAHFRLKPDQKVALEKLGLKTLQDLLLYLPNRYAFQGEIKNIADIVVGENVALVVRVIKAETKKAYRQKIPMAEATFEDATGKIKAVWFYQAYLAKKLFPGQTVQLSGKVTERKGEVYLANPDINTDPVPNFSKNTIFASGDGTNVLVPVYPETKGLSSGWFYYHIQKLLASGLHKEITDPIPTEILKKYHLPKLDTALVWVHGPQNERDSISARKRFAFEEVFFIQLDRLQARSEYKKARAHKVSVTAKDLTQFTVRFPFPLTRAQNSSIGQIMTDLQKPEPMTRLLEGDVGSGKTAVAACAAFACVQAGLEVAYMVPTEILARQHFESFIENFAHLNINIGLMTGSECRKFPSKINPREHTHISRPQLLKWVASGDIPIVIGTHSLIQKSVVFKKLGLAIIDEQHRFGVMQRKKILKEKDSTGTVPHLLSMTATPIPRTLALAIFGDLDLSVLDELPKGRKPIITKIIAPDKRDTAYEAIRQELKAGRQAYVICPRIDEPDPDKEMALLAKSAVAESKRLAEKVFPEYKVGLVHSKLKPADKEKVMADFTSGKIQILVATSVIEVGVNVPNATLIVIEGAERFGLAQLHQLRGRVQRSSHQSYCYIFSDTKNATSMKRLKALEEAKSGFELAEMDLALRGSGALAGTKQWGVTDVGMEAIKNIKMVEAAREEAKKILETDVGLKKHPELKSRLHDRQEVHFE</sequence>
<dbReference type="NCBIfam" id="NF008168">
    <property type="entry name" value="PRK10917.2-2"/>
    <property type="match status" value="1"/>
</dbReference>
<dbReference type="Pfam" id="PF17191">
    <property type="entry name" value="RecG_wedge"/>
    <property type="match status" value="1"/>
</dbReference>
<name>A0A1G2QEB8_9BACT</name>
<accession>A0A1G2QEB8</accession>
<keyword evidence="4 11" id="KW-0347">Helicase</keyword>
<dbReference type="PANTHER" id="PTHR47964:SF1">
    <property type="entry name" value="ATP-DEPENDENT DNA HELICASE HOMOLOG RECG, CHLOROPLASTIC"/>
    <property type="match status" value="1"/>
</dbReference>
<keyword evidence="3" id="KW-0378">Hydrolase</keyword>